<organism evidence="1 2">
    <name type="scientific">Vitis vinifera</name>
    <name type="common">Grape</name>
    <dbReference type="NCBI Taxonomy" id="29760"/>
    <lineage>
        <taxon>Eukaryota</taxon>
        <taxon>Viridiplantae</taxon>
        <taxon>Streptophyta</taxon>
        <taxon>Embryophyta</taxon>
        <taxon>Tracheophyta</taxon>
        <taxon>Spermatophyta</taxon>
        <taxon>Magnoliopsida</taxon>
        <taxon>eudicotyledons</taxon>
        <taxon>Gunneridae</taxon>
        <taxon>Pentapetalae</taxon>
        <taxon>rosids</taxon>
        <taxon>Vitales</taxon>
        <taxon>Vitaceae</taxon>
        <taxon>Viteae</taxon>
        <taxon>Vitis</taxon>
    </lineage>
</organism>
<comment type="caution">
    <text evidence="1">The sequence shown here is derived from an EMBL/GenBank/DDBJ whole genome shotgun (WGS) entry which is preliminary data.</text>
</comment>
<gene>
    <name evidence="1" type="ORF">CK203_060712</name>
</gene>
<dbReference type="Proteomes" id="UP000288805">
    <property type="component" value="Unassembled WGS sequence"/>
</dbReference>
<protein>
    <recommendedName>
        <fullName evidence="3">Retrotransposon gag domain-containing protein</fullName>
    </recommendedName>
</protein>
<evidence type="ECO:0000313" key="2">
    <source>
        <dbReference type="Proteomes" id="UP000288805"/>
    </source>
</evidence>
<evidence type="ECO:0008006" key="3">
    <source>
        <dbReference type="Google" id="ProtNLM"/>
    </source>
</evidence>
<dbReference type="PANTHER" id="PTHR33223:SF10">
    <property type="entry name" value="AMINOTRANSFERASE-LIKE PLANT MOBILE DOMAIN-CONTAINING PROTEIN"/>
    <property type="match status" value="1"/>
</dbReference>
<evidence type="ECO:0000313" key="1">
    <source>
        <dbReference type="EMBL" id="RVW69851.1"/>
    </source>
</evidence>
<dbReference type="PANTHER" id="PTHR33223">
    <property type="entry name" value="CCHC-TYPE DOMAIN-CONTAINING PROTEIN"/>
    <property type="match status" value="1"/>
</dbReference>
<proteinExistence type="predicted"/>
<dbReference type="EMBL" id="QGNW01000480">
    <property type="protein sequence ID" value="RVW69851.1"/>
    <property type="molecule type" value="Genomic_DNA"/>
</dbReference>
<dbReference type="AlphaFoldDB" id="A0A438GCD9"/>
<sequence>MLSTSCSPYIINYEPPRGFMVLKFTTYDGTSDPFDHIMHYRQLMTLDIGNDVLLCKAFQASLHGHAFLRFHHLLKNSVNNFQDLSKAFVGHYHVSTTQAGHKYPTNIKMQENESLKEFVKWFGSCSK</sequence>
<name>A0A438GCD9_VITVI</name>
<accession>A0A438GCD9</accession>
<reference evidence="1 2" key="1">
    <citation type="journal article" date="2018" name="PLoS Genet.">
        <title>Population sequencing reveals clonal diversity and ancestral inbreeding in the grapevine cultivar Chardonnay.</title>
        <authorList>
            <person name="Roach M.J."/>
            <person name="Johnson D.L."/>
            <person name="Bohlmann J."/>
            <person name="van Vuuren H.J."/>
            <person name="Jones S.J."/>
            <person name="Pretorius I.S."/>
            <person name="Schmidt S.A."/>
            <person name="Borneman A.R."/>
        </authorList>
    </citation>
    <scope>NUCLEOTIDE SEQUENCE [LARGE SCALE GENOMIC DNA]</scope>
    <source>
        <strain evidence="2">cv. Chardonnay</strain>
        <tissue evidence="1">Leaf</tissue>
    </source>
</reference>